<dbReference type="AlphaFoldDB" id="A0A0W0RJX0"/>
<keyword evidence="2" id="KW-0808">Transferase</keyword>
<reference evidence="2 3" key="1">
    <citation type="submission" date="2015-11" db="EMBL/GenBank/DDBJ databases">
        <title>Genomic analysis of 38 Legionella species identifies large and diverse effector repertoires.</title>
        <authorList>
            <person name="Burstein D."/>
            <person name="Amaro F."/>
            <person name="Zusman T."/>
            <person name="Lifshitz Z."/>
            <person name="Cohen O."/>
            <person name="Gilbert J.A."/>
            <person name="Pupko T."/>
            <person name="Shuman H.A."/>
            <person name="Segal G."/>
        </authorList>
    </citation>
    <scope>NUCLEOTIDE SEQUENCE [LARGE SCALE GENOMIC DNA]</scope>
    <source>
        <strain evidence="2 3">WIGA</strain>
    </source>
</reference>
<dbReference type="PROSITE" id="PS50011">
    <property type="entry name" value="PROTEIN_KINASE_DOM"/>
    <property type="match status" value="1"/>
</dbReference>
<keyword evidence="3" id="KW-1185">Reference proteome</keyword>
<dbReference type="GO" id="GO:0005524">
    <property type="term" value="F:ATP binding"/>
    <property type="evidence" value="ECO:0007669"/>
    <property type="project" value="InterPro"/>
</dbReference>
<name>A0A0W0RJX0_LEGBO</name>
<dbReference type="InterPro" id="IPR000719">
    <property type="entry name" value="Prot_kinase_dom"/>
</dbReference>
<keyword evidence="2" id="KW-0418">Kinase</keyword>
<dbReference type="SUPFAM" id="SSF56112">
    <property type="entry name" value="Protein kinase-like (PK-like)"/>
    <property type="match status" value="1"/>
</dbReference>
<feature type="domain" description="Protein kinase" evidence="1">
    <location>
        <begin position="89"/>
        <end position="481"/>
    </location>
</feature>
<proteinExistence type="predicted"/>
<gene>
    <name evidence="2" type="ORF">Lboz_2918</name>
</gene>
<dbReference type="RefSeq" id="WP_058460492.1">
    <property type="nucleotide sequence ID" value="NZ_CAAAIY010000011.1"/>
</dbReference>
<dbReference type="InterPro" id="IPR011009">
    <property type="entry name" value="Kinase-like_dom_sf"/>
</dbReference>
<comment type="caution">
    <text evidence="2">The sequence shown here is derived from an EMBL/GenBank/DDBJ whole genome shotgun (WGS) entry which is preliminary data.</text>
</comment>
<protein>
    <submittedName>
        <fullName evidence="2">Protein kinase domain protein</fullName>
    </submittedName>
</protein>
<evidence type="ECO:0000259" key="1">
    <source>
        <dbReference type="PROSITE" id="PS50011"/>
    </source>
</evidence>
<dbReference type="GO" id="GO:0004672">
    <property type="term" value="F:protein kinase activity"/>
    <property type="evidence" value="ECO:0007669"/>
    <property type="project" value="InterPro"/>
</dbReference>
<sequence>MPKNPASEFLLAMEVDPLEQPRRLPPKLNAEFRTASEYFRNNPDVFKLARTDKTKFQERYVVKHGVRAKLPDTHHSFFNFNGKLVCTLPGAEGTIGSGNYGKGCLAMDEYGHVFLMKVEKKAVLQRRAKLKEFGADNLQDSMKEEIAIGKDVGLIVASRQKGGNSKEYDAPGYSEYIPEQTYVLMRFGGDSVKQKIKSPDLTPEQRVDIAIQAAWQCHLLHQGYLSRSGVPYVHGDLKPDQLVVNAQNQLSLVDFGCANNRLEEKHGNDSGSFDYLSLSCKNYTRKEVDHFALLRTIYMPGIFKDKMGMPKKREETFKSDNVSILDDGSIEQYGLRKWFDTSNGELPIDSSPAQVAFLLILTQRQCQHLFDRYKNNQEVISALNIVYQSGYIANQELNVESFLTNEMAINCLAKLTPIMHLMDKDAQLKLVEQILSSNLNLNTSEQHPLLTYLQFDSQTRHSITPVISIAIKNDVDLNEVLENIEFIKAISPLIRDNPKTIIFGPGENIVERLCHEYKEELGKNLPLFFATKKSLGPEKFKEIFKTRDVMEALKYEVQEHKAKYSKKGIGFFGRKNNDGINKLNRLDCSDENTYGKFAHKIEGISPDGALPFFRSRDPEIQKFYCIAHVLLSTVGCIKENEQIMKKQNNLLQL</sequence>
<evidence type="ECO:0000313" key="3">
    <source>
        <dbReference type="Proteomes" id="UP000054695"/>
    </source>
</evidence>
<dbReference type="PATRIC" id="fig|447.4.peg.3114"/>
<dbReference type="OrthoDB" id="9801841at2"/>
<organism evidence="2 3">
    <name type="scientific">Legionella bozemanae</name>
    <name type="common">Fluoribacter bozemanae</name>
    <dbReference type="NCBI Taxonomy" id="447"/>
    <lineage>
        <taxon>Bacteria</taxon>
        <taxon>Pseudomonadati</taxon>
        <taxon>Pseudomonadota</taxon>
        <taxon>Gammaproteobacteria</taxon>
        <taxon>Legionellales</taxon>
        <taxon>Legionellaceae</taxon>
        <taxon>Legionella</taxon>
    </lineage>
</organism>
<dbReference type="Proteomes" id="UP000054695">
    <property type="component" value="Unassembled WGS sequence"/>
</dbReference>
<dbReference type="Gene3D" id="1.10.510.10">
    <property type="entry name" value="Transferase(Phosphotransferase) domain 1"/>
    <property type="match status" value="1"/>
</dbReference>
<dbReference type="EMBL" id="LNXU01000032">
    <property type="protein sequence ID" value="KTC71341.1"/>
    <property type="molecule type" value="Genomic_DNA"/>
</dbReference>
<accession>A0A0W0RJX0</accession>
<evidence type="ECO:0000313" key="2">
    <source>
        <dbReference type="EMBL" id="KTC71341.1"/>
    </source>
</evidence>
<dbReference type="STRING" id="447.Lboz_2918"/>